<dbReference type="InParanoid" id="E4WT75"/>
<dbReference type="Pfam" id="PF04145">
    <property type="entry name" value="Ctr"/>
    <property type="match status" value="1"/>
</dbReference>
<organism evidence="8">
    <name type="scientific">Oikopleura dioica</name>
    <name type="common">Tunicate</name>
    <dbReference type="NCBI Taxonomy" id="34765"/>
    <lineage>
        <taxon>Eukaryota</taxon>
        <taxon>Metazoa</taxon>
        <taxon>Chordata</taxon>
        <taxon>Tunicata</taxon>
        <taxon>Appendicularia</taxon>
        <taxon>Copelata</taxon>
        <taxon>Oikopleuridae</taxon>
        <taxon>Oikopleura</taxon>
    </lineage>
</organism>
<dbReference type="Proteomes" id="UP000001307">
    <property type="component" value="Unassembled WGS sequence"/>
</dbReference>
<keyword evidence="2" id="KW-0732">Signal</keyword>
<evidence type="ECO:0000256" key="5">
    <source>
        <dbReference type="ARBA" id="ARBA00023157"/>
    </source>
</evidence>
<proteinExistence type="inferred from homology"/>
<dbReference type="GO" id="GO:0016020">
    <property type="term" value="C:membrane"/>
    <property type="evidence" value="ECO:0007669"/>
    <property type="project" value="UniProtKB-SubCell"/>
</dbReference>
<keyword evidence="3 6" id="KW-1133">Transmembrane helix</keyword>
<dbReference type="PROSITE" id="PS51034">
    <property type="entry name" value="ZP_2"/>
    <property type="match status" value="1"/>
</dbReference>
<keyword evidence="6" id="KW-0186">Copper</keyword>
<keyword evidence="5" id="KW-1015">Disulfide bond</keyword>
<dbReference type="Gene3D" id="2.60.40.4100">
    <property type="entry name" value="Zona pellucida, ZP-C domain"/>
    <property type="match status" value="1"/>
</dbReference>
<feature type="domain" description="ZP" evidence="7">
    <location>
        <begin position="35"/>
        <end position="314"/>
    </location>
</feature>
<protein>
    <recommendedName>
        <fullName evidence="6">Copper transport protein</fullName>
    </recommendedName>
</protein>
<dbReference type="InterPro" id="IPR042235">
    <property type="entry name" value="ZP-C_dom"/>
</dbReference>
<evidence type="ECO:0000256" key="3">
    <source>
        <dbReference type="ARBA" id="ARBA00022989"/>
    </source>
</evidence>
<accession>E4WT75</accession>
<dbReference type="InterPro" id="IPR007274">
    <property type="entry name" value="Cop_transporter"/>
</dbReference>
<dbReference type="EMBL" id="FN653016">
    <property type="protein sequence ID" value="CBY06878.1"/>
    <property type="molecule type" value="Genomic_DNA"/>
</dbReference>
<reference evidence="8" key="1">
    <citation type="journal article" date="2010" name="Science">
        <title>Plasticity of animal genome architecture unmasked by rapid evolution of a pelagic tunicate.</title>
        <authorList>
            <person name="Denoeud F."/>
            <person name="Henriet S."/>
            <person name="Mungpakdee S."/>
            <person name="Aury J.M."/>
            <person name="Da Silva C."/>
            <person name="Brinkmann H."/>
            <person name="Mikhaleva J."/>
            <person name="Olsen L.C."/>
            <person name="Jubin C."/>
            <person name="Canestro C."/>
            <person name="Bouquet J.M."/>
            <person name="Danks G."/>
            <person name="Poulain J."/>
            <person name="Campsteijn C."/>
            <person name="Adamski M."/>
            <person name="Cross I."/>
            <person name="Yadetie F."/>
            <person name="Muffato M."/>
            <person name="Louis A."/>
            <person name="Butcher S."/>
            <person name="Tsagkogeorga G."/>
            <person name="Konrad A."/>
            <person name="Singh S."/>
            <person name="Jensen M.F."/>
            <person name="Cong E.H."/>
            <person name="Eikeseth-Otteraa H."/>
            <person name="Noel B."/>
            <person name="Anthouard V."/>
            <person name="Porcel B.M."/>
            <person name="Kachouri-Lafond R."/>
            <person name="Nishino A."/>
            <person name="Ugolini M."/>
            <person name="Chourrout P."/>
            <person name="Nishida H."/>
            <person name="Aasland R."/>
            <person name="Huzurbazar S."/>
            <person name="Westhof E."/>
            <person name="Delsuc F."/>
            <person name="Lehrach H."/>
            <person name="Reinhardt R."/>
            <person name="Weissenbach J."/>
            <person name="Roy S.W."/>
            <person name="Artiguenave F."/>
            <person name="Postlethwait J.H."/>
            <person name="Manak J.R."/>
            <person name="Thompson E.M."/>
            <person name="Jaillon O."/>
            <person name="Du Pasquier L."/>
            <person name="Boudinot P."/>
            <person name="Liberles D.A."/>
            <person name="Volff J.N."/>
            <person name="Philippe H."/>
            <person name="Lenhard B."/>
            <person name="Roest Crollius H."/>
            <person name="Wincker P."/>
            <person name="Chourrout D."/>
        </authorList>
    </citation>
    <scope>NUCLEOTIDE SEQUENCE [LARGE SCALE GENOMIC DNA]</scope>
</reference>
<keyword evidence="6" id="KW-0187">Copper transport</keyword>
<comment type="similarity">
    <text evidence="6">Belongs to the copper transporter (Ctr) (TC 1.A.56) family. SLC31A subfamily.</text>
</comment>
<dbReference type="PANTHER" id="PTHR14002:SF20">
    <property type="entry name" value="ZONA PELLUCIDA-LIKE DOMAIN-CONTAINING PROTEIN 1"/>
    <property type="match status" value="1"/>
</dbReference>
<keyword evidence="6" id="KW-0813">Transport</keyword>
<dbReference type="InterPro" id="IPR055355">
    <property type="entry name" value="ZP-C"/>
</dbReference>
<comment type="subcellular location">
    <subcellularLocation>
        <location evidence="6">Membrane</location>
        <topology evidence="6">Multi-pass membrane protein</topology>
    </subcellularLocation>
</comment>
<evidence type="ECO:0000256" key="1">
    <source>
        <dbReference type="ARBA" id="ARBA00022692"/>
    </source>
</evidence>
<name>E4WT75_OIKDI</name>
<evidence type="ECO:0000313" key="9">
    <source>
        <dbReference type="Proteomes" id="UP000001307"/>
    </source>
</evidence>
<dbReference type="GO" id="GO:0005375">
    <property type="term" value="F:copper ion transmembrane transporter activity"/>
    <property type="evidence" value="ECO:0007669"/>
    <property type="project" value="UniProtKB-UniRule"/>
</dbReference>
<dbReference type="InterPro" id="IPR001507">
    <property type="entry name" value="ZP_dom"/>
</dbReference>
<sequence>MQNAENKVKKILDENSAAFVLNKDKTQLQLTLELSCELDEICLELEDQFFEEHEISNPDKIHLKDSTCFADKEKTESGKWRWCTRRNENAETGMLEPNFDCLTESEINSTHIVYRNALARDVIPGEIIIGNDIPRAISMPFGCAWPLNVFVSTSHEPEFELHDTIEIVSDVIGEGVYTAKMHLYSDKSFSQPLDEIPELGIEDNVFVGVELLTSDNGVNIIVEKAWATPLPTASASPINIPIVDDRCPSLSFLESLDVKLYTNGESRLSTFSTGVFKFANFEKAYLHAKVRVCFEDNETCPKKSEDCDSNSRNRRFAPDMPGDGELISIGPFYISKEKTFSDGPQVIIRHSNFNEEQFGAPVLIKNGFQLSQTDVLIAALLDLLKRVFFFIFLNFVRENKVDMMMMPMFFSNHWGFYLLWEKWMVMNAKQEIGACFAFFLLAMIFEGLKGLRHYFEKKITDEIYFGFREIVFSKFYIISSLIYIPQQG</sequence>
<dbReference type="Pfam" id="PF00100">
    <property type="entry name" value="Zona_pellucida"/>
    <property type="match status" value="1"/>
</dbReference>
<gene>
    <name evidence="8" type="ORF">GSOID_T00005950001</name>
</gene>
<evidence type="ECO:0000313" key="8">
    <source>
        <dbReference type="EMBL" id="CBY06878.1"/>
    </source>
</evidence>
<evidence type="ECO:0000256" key="2">
    <source>
        <dbReference type="ARBA" id="ARBA00022729"/>
    </source>
</evidence>
<keyword evidence="4 6" id="KW-0472">Membrane</keyword>
<feature type="transmembrane region" description="Helical" evidence="6">
    <location>
        <begin position="375"/>
        <end position="396"/>
    </location>
</feature>
<evidence type="ECO:0000256" key="4">
    <source>
        <dbReference type="ARBA" id="ARBA00023136"/>
    </source>
</evidence>
<keyword evidence="1 6" id="KW-0812">Transmembrane</keyword>
<dbReference type="Gene3D" id="2.60.40.3210">
    <property type="entry name" value="Zona pellucida, ZP-N domain"/>
    <property type="match status" value="1"/>
</dbReference>
<keyword evidence="9" id="KW-1185">Reference proteome</keyword>
<dbReference type="PANTHER" id="PTHR14002">
    <property type="entry name" value="ENDOGLIN/TGF-BETA RECEPTOR TYPE III"/>
    <property type="match status" value="1"/>
</dbReference>
<keyword evidence="6" id="KW-0406">Ion transport</keyword>
<evidence type="ECO:0000256" key="6">
    <source>
        <dbReference type="RuleBase" id="RU367022"/>
    </source>
</evidence>
<dbReference type="AlphaFoldDB" id="E4WT75"/>
<evidence type="ECO:0000259" key="7">
    <source>
        <dbReference type="PROSITE" id="PS51034"/>
    </source>
</evidence>
<feature type="transmembrane region" description="Helical" evidence="6">
    <location>
        <begin position="463"/>
        <end position="484"/>
    </location>
</feature>
<feature type="transmembrane region" description="Helical" evidence="6">
    <location>
        <begin position="432"/>
        <end position="451"/>
    </location>
</feature>
<dbReference type="SMART" id="SM00241">
    <property type="entry name" value="ZP"/>
    <property type="match status" value="1"/>
</dbReference>
<dbReference type="OrthoDB" id="9987373at2759"/>